<evidence type="ECO:0000313" key="2">
    <source>
        <dbReference type="Proteomes" id="UP000238479"/>
    </source>
</evidence>
<dbReference type="AlphaFoldDB" id="A0A2P6P1V9"/>
<comment type="caution">
    <text evidence="1">The sequence shown here is derived from an EMBL/GenBank/DDBJ whole genome shotgun (WGS) entry which is preliminary data.</text>
</comment>
<dbReference type="EMBL" id="PDCK01000045">
    <property type="protein sequence ID" value="PRQ15923.1"/>
    <property type="molecule type" value="Genomic_DNA"/>
</dbReference>
<name>A0A2P6P1V9_ROSCH</name>
<keyword evidence="2" id="KW-1185">Reference proteome</keyword>
<organism evidence="1 2">
    <name type="scientific">Rosa chinensis</name>
    <name type="common">China rose</name>
    <dbReference type="NCBI Taxonomy" id="74649"/>
    <lineage>
        <taxon>Eukaryota</taxon>
        <taxon>Viridiplantae</taxon>
        <taxon>Streptophyta</taxon>
        <taxon>Embryophyta</taxon>
        <taxon>Tracheophyta</taxon>
        <taxon>Spermatophyta</taxon>
        <taxon>Magnoliopsida</taxon>
        <taxon>eudicotyledons</taxon>
        <taxon>Gunneridae</taxon>
        <taxon>Pentapetalae</taxon>
        <taxon>rosids</taxon>
        <taxon>fabids</taxon>
        <taxon>Rosales</taxon>
        <taxon>Rosaceae</taxon>
        <taxon>Rosoideae</taxon>
        <taxon>Rosoideae incertae sedis</taxon>
        <taxon>Rosa</taxon>
    </lineage>
</organism>
<protein>
    <submittedName>
        <fullName evidence="1">Uncharacterized protein</fullName>
    </submittedName>
</protein>
<evidence type="ECO:0000313" key="1">
    <source>
        <dbReference type="EMBL" id="PRQ15923.1"/>
    </source>
</evidence>
<dbReference type="Proteomes" id="UP000238479">
    <property type="component" value="Chromosome 7"/>
</dbReference>
<dbReference type="Gramene" id="PRQ15923">
    <property type="protein sequence ID" value="PRQ15923"/>
    <property type="gene ID" value="RchiOBHm_Chr7g0178671"/>
</dbReference>
<accession>A0A2P6P1V9</accession>
<reference evidence="1 2" key="1">
    <citation type="journal article" date="2018" name="Nat. Genet.">
        <title>The Rosa genome provides new insights in the design of modern roses.</title>
        <authorList>
            <person name="Bendahmane M."/>
        </authorList>
    </citation>
    <scope>NUCLEOTIDE SEQUENCE [LARGE SCALE GENOMIC DNA]</scope>
    <source>
        <strain evidence="2">cv. Old Blush</strain>
    </source>
</reference>
<sequence length="48" mass="5510">MDINIVIICCTNLANQPYIYSTSCWYSDGHDEKSREAAVVQRVVGYPW</sequence>
<proteinExistence type="predicted"/>
<gene>
    <name evidence="1" type="ORF">RchiOBHm_Chr7g0178671</name>
</gene>